<reference evidence="4" key="3">
    <citation type="submission" date="2020-05" db="EMBL/GenBank/DDBJ databases">
        <title>Electrophorus electricus (electric eel) genome, fEleEle1, primary haplotype.</title>
        <authorList>
            <person name="Myers G."/>
            <person name="Meyer A."/>
            <person name="Fedrigo O."/>
            <person name="Formenti G."/>
            <person name="Rhie A."/>
            <person name="Tracey A."/>
            <person name="Sims Y."/>
            <person name="Jarvis E.D."/>
        </authorList>
    </citation>
    <scope>NUCLEOTIDE SEQUENCE [LARGE SCALE GENOMIC DNA]</scope>
</reference>
<feature type="transmembrane region" description="Helical" evidence="2">
    <location>
        <begin position="14"/>
        <end position="35"/>
    </location>
</feature>
<dbReference type="InterPro" id="IPR000008">
    <property type="entry name" value="C2_dom"/>
</dbReference>
<feature type="compositionally biased region" description="Basic residues" evidence="1">
    <location>
        <begin position="650"/>
        <end position="659"/>
    </location>
</feature>
<dbReference type="InterPro" id="IPR040885">
    <property type="entry name" value="SMP_C2CD2L"/>
</dbReference>
<dbReference type="PANTHER" id="PTHR21119">
    <property type="entry name" value="C2 DOMAIN-CONTAINING PROTEIN"/>
    <property type="match status" value="1"/>
</dbReference>
<dbReference type="Ensembl" id="ENSEEET00000017129.2">
    <property type="protein sequence ID" value="ENSEEEP00000016937.2"/>
    <property type="gene ID" value="ENSEEEG00000008396.2"/>
</dbReference>
<accession>A0A4W4EXP3</accession>
<feature type="region of interest" description="Disordered" evidence="1">
    <location>
        <begin position="227"/>
        <end position="249"/>
    </location>
</feature>
<keyword evidence="5" id="KW-1185">Reference proteome</keyword>
<evidence type="ECO:0000313" key="4">
    <source>
        <dbReference type="Ensembl" id="ENSEEEP00000016937.2"/>
    </source>
</evidence>
<dbReference type="InterPro" id="IPR039934">
    <property type="entry name" value="C2CD2/C2CD2L"/>
</dbReference>
<feature type="region of interest" description="Disordered" evidence="1">
    <location>
        <begin position="650"/>
        <end position="670"/>
    </location>
</feature>
<evidence type="ECO:0000313" key="5">
    <source>
        <dbReference type="Proteomes" id="UP000314983"/>
    </source>
</evidence>
<feature type="compositionally biased region" description="Polar residues" evidence="1">
    <location>
        <begin position="578"/>
        <end position="587"/>
    </location>
</feature>
<dbReference type="SUPFAM" id="SSF49562">
    <property type="entry name" value="C2 domain (Calcium/lipid-binding domain, CaLB)"/>
    <property type="match status" value="1"/>
</dbReference>
<dbReference type="AlphaFoldDB" id="A0A4W4EXP3"/>
<evidence type="ECO:0000259" key="3">
    <source>
        <dbReference type="PROSITE" id="PS50004"/>
    </source>
</evidence>
<dbReference type="PROSITE" id="PS50004">
    <property type="entry name" value="C2"/>
    <property type="match status" value="1"/>
</dbReference>
<dbReference type="Proteomes" id="UP000314983">
    <property type="component" value="Chromosome 17"/>
</dbReference>
<keyword evidence="2" id="KW-0812">Transmembrane</keyword>
<reference evidence="5" key="2">
    <citation type="journal article" date="2017" name="Sci. Adv.">
        <title>A tail of two voltages: Proteomic comparison of the three electric organs of the electric eel.</title>
        <authorList>
            <person name="Traeger L.L."/>
            <person name="Sabat G."/>
            <person name="Barrett-Wilt G.A."/>
            <person name="Wells G.B."/>
            <person name="Sussman M.R."/>
        </authorList>
    </citation>
    <scope>NUCLEOTIDE SEQUENCE [LARGE SCALE GENOMIC DNA]</scope>
</reference>
<keyword evidence="2" id="KW-0472">Membrane</keyword>
<feature type="region of interest" description="Disordered" evidence="1">
    <location>
        <begin position="549"/>
        <end position="594"/>
    </location>
</feature>
<name>A0A4W4EXP3_ELEEL</name>
<reference evidence="4" key="4">
    <citation type="submission" date="2025-08" db="UniProtKB">
        <authorList>
            <consortium name="Ensembl"/>
        </authorList>
    </citation>
    <scope>IDENTIFICATION</scope>
</reference>
<feature type="region of interest" description="Disordered" evidence="1">
    <location>
        <begin position="433"/>
        <end position="453"/>
    </location>
</feature>
<sequence>MSFIESLFGYVGDLPWVCMVTLFIASLVTLIVYFVQYFANQPHIEDTTQVSGVSEEADALLCWALSLQSWKCKWRRELFRALNEESKIPEGQMKLTFEEDGVHSSELTVGHISSFKKSPCQKNVKCLVVGDELRFCLSASPSSTSSEAPLRYSVKIAPLHLQMALHMRELDGEVQITWGLEHLDSTVLTLIPNGTQTEGLNVCAVRDRLRQVLCDVRPAVALSSCPTQSAEQKEVRNKTPLVTSPPKPPRAHDWKLLVKNIQVTCKQDNSTAGSASLQCALQLDDPPQRLLSSVYILVLAHSSSAVWEQPFVFELSGRSKELNLQLLDNGRPPECCLLGQVCVPFDLVKKHPRGQQSFALMSADRVTGSLTAEFTYLEPSEVRAWHPPTPAPAKRVEMDRTIMPCGTVVTTVTAVKSRPGRALPLETMKTPPKTKLSERRVSEQPAGLGARVSKALSSSDTELLVLNGTDPVAEAAIRQLYESARQKLKSPVKKSTIIISGVAKAPLTQDEELALMAGYAAAMDASMAETCESVTQETTAMAETCERVTQETTSLDPPSGAGHLEDWESQAGEDPDADQTSLCMSETGSKKGKGSFLHRSAKLFFRRRAQRKEPGMSQSHNDLQYLEQPDVPTMADREKRTATFRRIINRKMLPRKKTRANGTARESPPC</sequence>
<feature type="domain" description="C2" evidence="3">
    <location>
        <begin position="236"/>
        <end position="358"/>
    </location>
</feature>
<evidence type="ECO:0000256" key="2">
    <source>
        <dbReference type="SAM" id="Phobius"/>
    </source>
</evidence>
<dbReference type="PANTHER" id="PTHR21119:SF7">
    <property type="entry name" value="C2 DOMAIN-CONTAINING PROTEIN 2"/>
    <property type="match status" value="1"/>
</dbReference>
<keyword evidence="2" id="KW-1133">Transmembrane helix</keyword>
<dbReference type="Pfam" id="PF18696">
    <property type="entry name" value="SMP_C2CD2L"/>
    <property type="match status" value="1"/>
</dbReference>
<feature type="compositionally biased region" description="Acidic residues" evidence="1">
    <location>
        <begin position="567"/>
        <end position="577"/>
    </location>
</feature>
<reference evidence="4" key="5">
    <citation type="submission" date="2025-09" db="UniProtKB">
        <authorList>
            <consortium name="Ensembl"/>
        </authorList>
    </citation>
    <scope>IDENTIFICATION</scope>
</reference>
<dbReference type="Gene3D" id="2.60.40.150">
    <property type="entry name" value="C2 domain"/>
    <property type="match status" value="1"/>
</dbReference>
<dbReference type="OMA" id="QEKVVTC"/>
<dbReference type="CDD" id="cd21682">
    <property type="entry name" value="SMP_C2CD2"/>
    <property type="match status" value="1"/>
</dbReference>
<proteinExistence type="predicted"/>
<dbReference type="InterPro" id="IPR035892">
    <property type="entry name" value="C2_domain_sf"/>
</dbReference>
<dbReference type="STRING" id="8005.ENSEEEP00000016937"/>
<organism evidence="4 5">
    <name type="scientific">Electrophorus electricus</name>
    <name type="common">Electric eel</name>
    <name type="synonym">Gymnotus electricus</name>
    <dbReference type="NCBI Taxonomy" id="8005"/>
    <lineage>
        <taxon>Eukaryota</taxon>
        <taxon>Metazoa</taxon>
        <taxon>Chordata</taxon>
        <taxon>Craniata</taxon>
        <taxon>Vertebrata</taxon>
        <taxon>Euteleostomi</taxon>
        <taxon>Actinopterygii</taxon>
        <taxon>Neopterygii</taxon>
        <taxon>Teleostei</taxon>
        <taxon>Ostariophysi</taxon>
        <taxon>Gymnotiformes</taxon>
        <taxon>Gymnotoidei</taxon>
        <taxon>Gymnotidae</taxon>
        <taxon>Electrophorus</taxon>
    </lineage>
</organism>
<protein>
    <recommendedName>
        <fullName evidence="3">C2 domain-containing protein</fullName>
    </recommendedName>
</protein>
<evidence type="ECO:0000256" key="1">
    <source>
        <dbReference type="SAM" id="MobiDB-lite"/>
    </source>
</evidence>
<reference evidence="5" key="1">
    <citation type="journal article" date="2014" name="Science">
        <title>Nonhuman genetics. Genomic basis for the convergent evolution of electric organs.</title>
        <authorList>
            <person name="Gallant J.R."/>
            <person name="Traeger L.L."/>
            <person name="Volkening J.D."/>
            <person name="Moffett H."/>
            <person name="Chen P.H."/>
            <person name="Novina C.D."/>
            <person name="Phillips G.N.Jr."/>
            <person name="Anand R."/>
            <person name="Wells G.B."/>
            <person name="Pinch M."/>
            <person name="Guth R."/>
            <person name="Unguez G.A."/>
            <person name="Albert J.S."/>
            <person name="Zakon H.H."/>
            <person name="Samanta M.P."/>
            <person name="Sussman M.R."/>
        </authorList>
    </citation>
    <scope>NUCLEOTIDE SEQUENCE [LARGE SCALE GENOMIC DNA]</scope>
</reference>
<gene>
    <name evidence="4" type="primary">C2CD2</name>
</gene>
<dbReference type="GeneTree" id="ENSGT00530000063764"/>